<dbReference type="SUPFAM" id="SSF46689">
    <property type="entry name" value="Homeodomain-like"/>
    <property type="match status" value="1"/>
</dbReference>
<dbReference type="Pfam" id="PF00440">
    <property type="entry name" value="TetR_N"/>
    <property type="match status" value="1"/>
</dbReference>
<proteinExistence type="predicted"/>
<evidence type="ECO:0000256" key="3">
    <source>
        <dbReference type="ARBA" id="ARBA00023163"/>
    </source>
</evidence>
<accession>A0A124EQS7</accession>
<dbReference type="AlphaFoldDB" id="A0A124EQS7"/>
<dbReference type="InterPro" id="IPR009057">
    <property type="entry name" value="Homeodomain-like_sf"/>
</dbReference>
<dbReference type="Proteomes" id="UP000053707">
    <property type="component" value="Unassembled WGS sequence"/>
</dbReference>
<dbReference type="Gene3D" id="1.10.357.10">
    <property type="entry name" value="Tetracycline Repressor, domain 2"/>
    <property type="match status" value="1"/>
</dbReference>
<evidence type="ECO:0000256" key="1">
    <source>
        <dbReference type="ARBA" id="ARBA00023015"/>
    </source>
</evidence>
<sequence>MSSIRNDESTVEGRIIDAAAACVLAVGVKRVTLTDIARRARMSRPTIYRRWSDTNGVLAALMTERIAGVLDKVPDTGSDRRALVQRVVEVARHLRKDEIIMSVLRDAPEFAMVYIANRLGTSQMILIDALTHAIKIAQDDGSVRAGDARQLAAMCLLITQSAIQSAQMVEKLLDTAALDAELAHALDGYLAP</sequence>
<gene>
    <name evidence="6" type="ORF">AU192_12860</name>
</gene>
<dbReference type="PROSITE" id="PS50977">
    <property type="entry name" value="HTH_TETR_2"/>
    <property type="match status" value="1"/>
</dbReference>
<organism evidence="6 7">
    <name type="scientific">Mycobacterium lehmannii</name>
    <dbReference type="NCBI Taxonomy" id="2048550"/>
    <lineage>
        <taxon>Bacteria</taxon>
        <taxon>Bacillati</taxon>
        <taxon>Actinomycetota</taxon>
        <taxon>Actinomycetes</taxon>
        <taxon>Mycobacteriales</taxon>
        <taxon>Mycobacteriaceae</taxon>
        <taxon>Mycobacterium</taxon>
    </lineage>
</organism>
<evidence type="ECO:0000259" key="5">
    <source>
        <dbReference type="PROSITE" id="PS50977"/>
    </source>
</evidence>
<evidence type="ECO:0000313" key="6">
    <source>
        <dbReference type="EMBL" id="KUI21301.1"/>
    </source>
</evidence>
<keyword evidence="2 4" id="KW-0238">DNA-binding</keyword>
<dbReference type="GO" id="GO:0003700">
    <property type="term" value="F:DNA-binding transcription factor activity"/>
    <property type="evidence" value="ECO:0007669"/>
    <property type="project" value="TreeGrafter"/>
</dbReference>
<dbReference type="GO" id="GO:0000976">
    <property type="term" value="F:transcription cis-regulatory region binding"/>
    <property type="evidence" value="ECO:0007669"/>
    <property type="project" value="TreeGrafter"/>
</dbReference>
<name>A0A124EQS7_9MYCO</name>
<dbReference type="RefSeq" id="WP_064394094.1">
    <property type="nucleotide sequence ID" value="NZ_LQIR01000001.1"/>
</dbReference>
<dbReference type="InterPro" id="IPR001647">
    <property type="entry name" value="HTH_TetR"/>
</dbReference>
<evidence type="ECO:0000256" key="2">
    <source>
        <dbReference type="ARBA" id="ARBA00023125"/>
    </source>
</evidence>
<keyword evidence="1" id="KW-0805">Transcription regulation</keyword>
<comment type="caution">
    <text evidence="6">The sequence shown here is derived from an EMBL/GenBank/DDBJ whole genome shotgun (WGS) entry which is preliminary data.</text>
</comment>
<dbReference type="PANTHER" id="PTHR30055">
    <property type="entry name" value="HTH-TYPE TRANSCRIPTIONAL REGULATOR RUTR"/>
    <property type="match status" value="1"/>
</dbReference>
<feature type="DNA-binding region" description="H-T-H motif" evidence="4">
    <location>
        <begin position="32"/>
        <end position="51"/>
    </location>
</feature>
<dbReference type="PANTHER" id="PTHR30055:SF238">
    <property type="entry name" value="MYCOFACTOCIN BIOSYNTHESIS TRANSCRIPTIONAL REGULATOR MFTR-RELATED"/>
    <property type="match status" value="1"/>
</dbReference>
<evidence type="ECO:0000313" key="7">
    <source>
        <dbReference type="Proteomes" id="UP000053707"/>
    </source>
</evidence>
<dbReference type="InterPro" id="IPR050109">
    <property type="entry name" value="HTH-type_TetR-like_transc_reg"/>
</dbReference>
<keyword evidence="7" id="KW-1185">Reference proteome</keyword>
<feature type="domain" description="HTH tetR-type" evidence="5">
    <location>
        <begin position="9"/>
        <end position="69"/>
    </location>
</feature>
<reference evidence="6 7" key="1">
    <citation type="submission" date="2016-01" db="EMBL/GenBank/DDBJ databases">
        <authorList>
            <consortium name="TB Trials Study Group"/>
            <person name="Sutton G."/>
            <person name="Brinkac L."/>
            <person name="Sanka R."/>
            <person name="Adams M."/>
            <person name="Lau E.L."/>
            <person name="Macaden R."/>
            <person name="Grewal H.M.S."/>
        </authorList>
    </citation>
    <scope>NUCLEOTIDE SEQUENCE [LARGE SCALE GENOMIC DNA]</scope>
    <source>
        <strain evidence="6 7">IS-1744</strain>
    </source>
</reference>
<protein>
    <submittedName>
        <fullName evidence="6">TetR family transcriptional regulator</fullName>
    </submittedName>
</protein>
<keyword evidence="3" id="KW-0804">Transcription</keyword>
<dbReference type="EMBL" id="LQIR01000001">
    <property type="protein sequence ID" value="KUI21301.1"/>
    <property type="molecule type" value="Genomic_DNA"/>
</dbReference>
<evidence type="ECO:0000256" key="4">
    <source>
        <dbReference type="PROSITE-ProRule" id="PRU00335"/>
    </source>
</evidence>